<keyword evidence="3" id="KW-1185">Reference proteome</keyword>
<evidence type="ECO:0000313" key="4">
    <source>
        <dbReference type="WBParaSite" id="sdigi.contig41.g2674.t1"/>
    </source>
</evidence>
<dbReference type="AlphaFoldDB" id="A0A915PX97"/>
<evidence type="ECO:0000256" key="2">
    <source>
        <dbReference type="SAM" id="SignalP"/>
    </source>
</evidence>
<dbReference type="InterPro" id="IPR036846">
    <property type="entry name" value="GM2-AP_sf"/>
</dbReference>
<dbReference type="WBParaSite" id="sdigi.contig41.g2674.t1">
    <property type="protein sequence ID" value="sdigi.contig41.g2674.t1"/>
    <property type="gene ID" value="sdigi.contig41.g2674"/>
</dbReference>
<dbReference type="Proteomes" id="UP000887581">
    <property type="component" value="Unplaced"/>
</dbReference>
<reference evidence="4" key="1">
    <citation type="submission" date="2022-11" db="UniProtKB">
        <authorList>
            <consortium name="WormBaseParasite"/>
        </authorList>
    </citation>
    <scope>IDENTIFICATION</scope>
</reference>
<organism evidence="3 4">
    <name type="scientific">Setaria digitata</name>
    <dbReference type="NCBI Taxonomy" id="48799"/>
    <lineage>
        <taxon>Eukaryota</taxon>
        <taxon>Metazoa</taxon>
        <taxon>Ecdysozoa</taxon>
        <taxon>Nematoda</taxon>
        <taxon>Chromadorea</taxon>
        <taxon>Rhabditida</taxon>
        <taxon>Spirurina</taxon>
        <taxon>Spiruromorpha</taxon>
        <taxon>Filarioidea</taxon>
        <taxon>Setariidae</taxon>
        <taxon>Setaria</taxon>
    </lineage>
</organism>
<dbReference type="PANTHER" id="PTHR37976:SF1">
    <property type="entry name" value="PROTEIN CBG16926"/>
    <property type="match status" value="1"/>
</dbReference>
<sequence length="262" mass="29541">MNVHFTLPFTLILTSAKVLHAIQVGNNTRFNIEILRHNPCHYVEGISNWNRSLEFESGDYKRGPQLREQPDKPGCYIVAGRMDVTREFKSDFSVYTELRTSASRRKVGKKQSRWGTLLTFANICISRNQTFQPAEPCINQQPDGCGGYGSCLYCDTCNKLNSITSMKIELLSNGEKLNCETRLSPGIYDDIQLSFCLPQMEALKTEGLGGESFLSLLGLGMTNESLPADIYWSLPFNEMIKNEKLFVACHNIHGNVEINPQQ</sequence>
<protein>
    <submittedName>
        <fullName evidence="4">Uncharacterized protein</fullName>
    </submittedName>
</protein>
<dbReference type="PANTHER" id="PTHR37976">
    <property type="entry name" value="PROTEIN CBG16927"/>
    <property type="match status" value="1"/>
</dbReference>
<keyword evidence="1 2" id="KW-0732">Signal</keyword>
<dbReference type="SUPFAM" id="SSF63707">
    <property type="entry name" value="Ganglioside M2 (gm2) activator"/>
    <property type="match status" value="1"/>
</dbReference>
<evidence type="ECO:0000256" key="1">
    <source>
        <dbReference type="ARBA" id="ARBA00022729"/>
    </source>
</evidence>
<accession>A0A915PX97</accession>
<feature type="chain" id="PRO_5037401508" evidence="2">
    <location>
        <begin position="22"/>
        <end position="262"/>
    </location>
</feature>
<feature type="signal peptide" evidence="2">
    <location>
        <begin position="1"/>
        <end position="21"/>
    </location>
</feature>
<proteinExistence type="predicted"/>
<name>A0A915PX97_9BILA</name>
<evidence type="ECO:0000313" key="3">
    <source>
        <dbReference type="Proteomes" id="UP000887581"/>
    </source>
</evidence>